<comment type="caution">
    <text evidence="1">The sequence shown here is derived from an EMBL/GenBank/DDBJ whole genome shotgun (WGS) entry which is preliminary data.</text>
</comment>
<sequence>MRLPEFQLLAFVSAAFRLVCGANANQAFGEFPGQPATSADTLKPWVSELELSDRKYPAERTACASNYHDLSTHRLRPLRSGASLSLRALVTSHIISRIHTSCSAFWNLLGLFWTFSPFYSSGDSISAFPEAPRLLLLPSPSSHTNRWGGWSPQPSSPRVLLLGSAGIEITGEEHDYMNFKRSSHAALCSLLSRWD</sequence>
<name>B4D6W1_9BACT</name>
<dbReference type="Proteomes" id="UP000005824">
    <property type="component" value="Unassembled WGS sequence"/>
</dbReference>
<organism evidence="1 2">
    <name type="scientific">Chthoniobacter flavus Ellin428</name>
    <dbReference type="NCBI Taxonomy" id="497964"/>
    <lineage>
        <taxon>Bacteria</taxon>
        <taxon>Pseudomonadati</taxon>
        <taxon>Verrucomicrobiota</taxon>
        <taxon>Spartobacteria</taxon>
        <taxon>Chthoniobacterales</taxon>
        <taxon>Chthoniobacteraceae</taxon>
        <taxon>Chthoniobacter</taxon>
    </lineage>
</organism>
<accession>B4D6W1</accession>
<gene>
    <name evidence="1" type="ORF">CfE428DRAFT_4651</name>
</gene>
<evidence type="ECO:0000313" key="1">
    <source>
        <dbReference type="EMBL" id="EDY17912.1"/>
    </source>
</evidence>
<evidence type="ECO:0000313" key="2">
    <source>
        <dbReference type="Proteomes" id="UP000005824"/>
    </source>
</evidence>
<proteinExistence type="predicted"/>
<dbReference type="EMBL" id="ABVL01000016">
    <property type="protein sequence ID" value="EDY17912.1"/>
    <property type="molecule type" value="Genomic_DNA"/>
</dbReference>
<keyword evidence="2" id="KW-1185">Reference proteome</keyword>
<reference evidence="1 2" key="1">
    <citation type="journal article" date="2011" name="J. Bacteriol.">
        <title>Genome sequence of Chthoniobacter flavus Ellin428, an aerobic heterotrophic soil bacterium.</title>
        <authorList>
            <person name="Kant R."/>
            <person name="van Passel M.W."/>
            <person name="Palva A."/>
            <person name="Lucas S."/>
            <person name="Lapidus A."/>
            <person name="Glavina Del Rio T."/>
            <person name="Dalin E."/>
            <person name="Tice H."/>
            <person name="Bruce D."/>
            <person name="Goodwin L."/>
            <person name="Pitluck S."/>
            <person name="Larimer F.W."/>
            <person name="Land M.L."/>
            <person name="Hauser L."/>
            <person name="Sangwan P."/>
            <person name="de Vos W.M."/>
            <person name="Janssen P.H."/>
            <person name="Smidt H."/>
        </authorList>
    </citation>
    <scope>NUCLEOTIDE SEQUENCE [LARGE SCALE GENOMIC DNA]</scope>
    <source>
        <strain evidence="1 2">Ellin428</strain>
    </source>
</reference>
<dbReference type="AlphaFoldDB" id="B4D6W1"/>
<dbReference type="STRING" id="497964.CfE428DRAFT_4651"/>
<dbReference type="InParanoid" id="B4D6W1"/>
<protein>
    <submittedName>
        <fullName evidence="1">Uncharacterized protein</fullName>
    </submittedName>
</protein>